<gene>
    <name evidence="1" type="ORF">CLH61_02630</name>
</gene>
<dbReference type="PANTHER" id="PTHR42877:SF4">
    <property type="entry name" value="FAD_NAD(P)-BINDING DOMAIN-CONTAINING PROTEIN-RELATED"/>
    <property type="match status" value="1"/>
</dbReference>
<dbReference type="InterPro" id="IPR036188">
    <property type="entry name" value="FAD/NAD-bd_sf"/>
</dbReference>
<keyword evidence="2" id="KW-1185">Reference proteome</keyword>
<accession>A0A2G1UQV7</accession>
<evidence type="ECO:0000313" key="2">
    <source>
        <dbReference type="Proteomes" id="UP000231409"/>
    </source>
</evidence>
<dbReference type="EMBL" id="NTFH01000003">
    <property type="protein sequence ID" value="PHQ16878.1"/>
    <property type="molecule type" value="Genomic_DNA"/>
</dbReference>
<reference evidence="1 2" key="1">
    <citation type="submission" date="2017-09" db="EMBL/GenBank/DDBJ databases">
        <title>The draft genome sequences of Marinobacter sp. PWS21.</title>
        <authorList>
            <person name="Cao J."/>
        </authorList>
    </citation>
    <scope>NUCLEOTIDE SEQUENCE [LARGE SCALE GENOMIC DNA]</scope>
    <source>
        <strain evidence="1 2">PWS21</strain>
    </source>
</reference>
<evidence type="ECO:0000313" key="1">
    <source>
        <dbReference type="EMBL" id="PHQ16878.1"/>
    </source>
</evidence>
<sequence length="494" mass="55601">MTNSGAASRNILIIGTGFGGLCMAIQLKLAGIHSFTMLEKAPGVGGTWRDNTYPGAACDVQSHLYSFSFEPRHNWSRKFGLQKEILDYMEHCVEKYGLGEHIRFNQEVTAATYDQAAGQWQVETASGGRYDADVLITATGQLNQPAYPDIPGTDRFRGHIFHSARWDHRYDLSGKSVAVIGTGASAIQFVPEIVPKVSKLALFQRSASWVLPKPDRPFKVWEQSLFRSLPAWDRLYRSMIYWKNESRALAFTRFSGLLELFAIQARREARKRVKNPEKRRLLIPDYKIGCKRILISNDWYTAVDQPHVDLVTQPIDHIEEDAVVTRDGHRYPVDAIIYGTGFRATEFLAPMTITGSGGIGLNEAWRKGAEAYKGISVSGFPNLFILYGPNTNLAHNSIVFMLESQVHYVMDCLRELLQRPGTAMDVKNDIQAAFSTRIQQGLEGSVWDSGCTSWYLDKNGKNTVNWPGFTFSYRLKTRHVEASDYHFIPLVTAG</sequence>
<dbReference type="Proteomes" id="UP000231409">
    <property type="component" value="Unassembled WGS sequence"/>
</dbReference>
<protein>
    <submittedName>
        <fullName evidence="1">4-hydroxyacetophenone monooxygenase</fullName>
    </submittedName>
</protein>
<comment type="caution">
    <text evidence="1">The sequence shown here is derived from an EMBL/GenBank/DDBJ whole genome shotgun (WGS) entry which is preliminary data.</text>
</comment>
<dbReference type="Gene3D" id="3.50.50.60">
    <property type="entry name" value="FAD/NAD(P)-binding domain"/>
    <property type="match status" value="2"/>
</dbReference>
<dbReference type="SUPFAM" id="SSF51905">
    <property type="entry name" value="FAD/NAD(P)-binding domain"/>
    <property type="match status" value="1"/>
</dbReference>
<dbReference type="PANTHER" id="PTHR42877">
    <property type="entry name" value="L-ORNITHINE N(5)-MONOOXYGENASE-RELATED"/>
    <property type="match status" value="1"/>
</dbReference>
<dbReference type="InterPro" id="IPR051209">
    <property type="entry name" value="FAD-bind_Monooxygenase_sf"/>
</dbReference>
<organism evidence="1 2">
    <name type="scientific">Marinobacter profundi</name>
    <dbReference type="NCBI Taxonomy" id="2666256"/>
    <lineage>
        <taxon>Bacteria</taxon>
        <taxon>Pseudomonadati</taxon>
        <taxon>Pseudomonadota</taxon>
        <taxon>Gammaproteobacteria</taxon>
        <taxon>Pseudomonadales</taxon>
        <taxon>Marinobacteraceae</taxon>
        <taxon>Marinobacter</taxon>
    </lineage>
</organism>
<keyword evidence="1" id="KW-0560">Oxidoreductase</keyword>
<dbReference type="Pfam" id="PF13738">
    <property type="entry name" value="Pyr_redox_3"/>
    <property type="match status" value="1"/>
</dbReference>
<dbReference type="GO" id="GO:0004497">
    <property type="term" value="F:monooxygenase activity"/>
    <property type="evidence" value="ECO:0007669"/>
    <property type="project" value="UniProtKB-KW"/>
</dbReference>
<dbReference type="RefSeq" id="WP_099613129.1">
    <property type="nucleotide sequence ID" value="NZ_KZ319367.1"/>
</dbReference>
<keyword evidence="1" id="KW-0503">Monooxygenase</keyword>
<proteinExistence type="predicted"/>
<name>A0A2G1UQV7_9GAMM</name>
<dbReference type="AlphaFoldDB" id="A0A2G1UQV7"/>